<dbReference type="Gene3D" id="2.40.480.10">
    <property type="entry name" value="Allene oxide cyclase-like"/>
    <property type="match status" value="1"/>
</dbReference>
<evidence type="ECO:0000313" key="6">
    <source>
        <dbReference type="Proteomes" id="UP001190926"/>
    </source>
</evidence>
<comment type="subcellular location">
    <subcellularLocation>
        <location evidence="4">Secreted</location>
        <location evidence="4">Extracellular space</location>
        <location evidence="4">Apoplast</location>
    </subcellularLocation>
</comment>
<gene>
    <name evidence="5" type="ORF">C2S53_000453</name>
</gene>
<evidence type="ECO:0000256" key="4">
    <source>
        <dbReference type="RuleBase" id="RU363099"/>
    </source>
</evidence>
<evidence type="ECO:0000256" key="3">
    <source>
        <dbReference type="ARBA" id="ARBA00022525"/>
    </source>
</evidence>
<dbReference type="Proteomes" id="UP001190926">
    <property type="component" value="Unassembled WGS sequence"/>
</dbReference>
<protein>
    <recommendedName>
        <fullName evidence="4">Dirigent protein</fullName>
    </recommendedName>
</protein>
<dbReference type="InterPro" id="IPR004265">
    <property type="entry name" value="Dirigent"/>
</dbReference>
<keyword evidence="4" id="KW-0732">Signal</keyword>
<proteinExistence type="inferred from homology"/>
<reference evidence="5 6" key="1">
    <citation type="journal article" date="2021" name="Nat. Commun.">
        <title>Incipient diploidization of the medicinal plant Perilla within 10,000 years.</title>
        <authorList>
            <person name="Zhang Y."/>
            <person name="Shen Q."/>
            <person name="Leng L."/>
            <person name="Zhang D."/>
            <person name="Chen S."/>
            <person name="Shi Y."/>
            <person name="Ning Z."/>
            <person name="Chen S."/>
        </authorList>
    </citation>
    <scope>NUCLEOTIDE SEQUENCE [LARGE SCALE GENOMIC DNA]</scope>
    <source>
        <strain evidence="6">cv. PC099</strain>
    </source>
</reference>
<dbReference type="GO" id="GO:0009699">
    <property type="term" value="P:phenylpropanoid biosynthetic process"/>
    <property type="evidence" value="ECO:0007669"/>
    <property type="project" value="UniProtKB-ARBA"/>
</dbReference>
<comment type="function">
    <text evidence="4">Dirigent proteins impart stereoselectivity on the phenoxy radical-coupling reaction, yielding optically active lignans from two molecules of coniferyl alcohol in the biosynthesis of lignans, flavonolignans, and alkaloids and thus plays a central role in plant secondary metabolism.</text>
</comment>
<dbReference type="GO" id="GO:0048046">
    <property type="term" value="C:apoplast"/>
    <property type="evidence" value="ECO:0007669"/>
    <property type="project" value="UniProtKB-SubCell"/>
</dbReference>
<keyword evidence="6" id="KW-1185">Reference proteome</keyword>
<dbReference type="InterPro" id="IPR044859">
    <property type="entry name" value="Allene_oxi_cyc_Dirigent"/>
</dbReference>
<evidence type="ECO:0000256" key="2">
    <source>
        <dbReference type="ARBA" id="ARBA00011738"/>
    </source>
</evidence>
<dbReference type="EMBL" id="SDAM02000062">
    <property type="protein sequence ID" value="KAH6832910.1"/>
    <property type="molecule type" value="Genomic_DNA"/>
</dbReference>
<keyword evidence="4" id="KW-0052">Apoplast</keyword>
<dbReference type="Pfam" id="PF03018">
    <property type="entry name" value="Dirigent"/>
    <property type="match status" value="1"/>
</dbReference>
<evidence type="ECO:0000256" key="1">
    <source>
        <dbReference type="ARBA" id="ARBA00010746"/>
    </source>
</evidence>
<sequence length="204" mass="22144">MENETIGVLLIISCLCIATPTTYARKQLSPTARGGGNAWLQTSFRGNENITKIHFYVHDVRSGPNATTYEVATSSITSNSSTSFGQIKVYDDRATAEPDINSEEVARAQGLATSADLQNRAVAMNLNFVLTSGEFNGSTISVVGRNQVGNPSREMTVVGGTVPFRSARGYVVTSTYFDSADYSILEYTIYASYSYIDLGLWTDI</sequence>
<feature type="chain" id="PRO_5041777213" description="Dirigent protein" evidence="4">
    <location>
        <begin position="25"/>
        <end position="204"/>
    </location>
</feature>
<accession>A0AAD4JFK2</accession>
<dbReference type="AlphaFoldDB" id="A0AAD4JFK2"/>
<keyword evidence="3 4" id="KW-0964">Secreted</keyword>
<name>A0AAD4JFK2_PERFH</name>
<comment type="subunit">
    <text evidence="2 4">Homodimer.</text>
</comment>
<evidence type="ECO:0000313" key="5">
    <source>
        <dbReference type="EMBL" id="KAH6832910.1"/>
    </source>
</evidence>
<dbReference type="PANTHER" id="PTHR21495">
    <property type="entry name" value="NUCLEOPORIN-RELATED"/>
    <property type="match status" value="1"/>
</dbReference>
<comment type="similarity">
    <text evidence="1 4">Belongs to the plant dirigent protein family.</text>
</comment>
<organism evidence="5 6">
    <name type="scientific">Perilla frutescens var. hirtella</name>
    <name type="common">Perilla citriodora</name>
    <name type="synonym">Perilla setoyensis</name>
    <dbReference type="NCBI Taxonomy" id="608512"/>
    <lineage>
        <taxon>Eukaryota</taxon>
        <taxon>Viridiplantae</taxon>
        <taxon>Streptophyta</taxon>
        <taxon>Embryophyta</taxon>
        <taxon>Tracheophyta</taxon>
        <taxon>Spermatophyta</taxon>
        <taxon>Magnoliopsida</taxon>
        <taxon>eudicotyledons</taxon>
        <taxon>Gunneridae</taxon>
        <taxon>Pentapetalae</taxon>
        <taxon>asterids</taxon>
        <taxon>lamiids</taxon>
        <taxon>Lamiales</taxon>
        <taxon>Lamiaceae</taxon>
        <taxon>Nepetoideae</taxon>
        <taxon>Elsholtzieae</taxon>
        <taxon>Perilla</taxon>
    </lineage>
</organism>
<comment type="caution">
    <text evidence="5">The sequence shown here is derived from an EMBL/GenBank/DDBJ whole genome shotgun (WGS) entry which is preliminary data.</text>
</comment>
<feature type="signal peptide" evidence="4">
    <location>
        <begin position="1"/>
        <end position="24"/>
    </location>
</feature>